<gene>
    <name evidence="1" type="ORF">MOC_1p0060</name>
</gene>
<sequence>MAGFTMKTLGQKNELNGRKVGLPAQGCLDLSADVDAEAGP</sequence>
<protein>
    <submittedName>
        <fullName evidence="1">Protein of unassigned function</fullName>
    </submittedName>
</protein>
<geneLocation type="plasmid" evidence="1">
    <name>pMOC1</name>
</geneLocation>
<name>A0A088B2C5_9HYPH</name>
<evidence type="ECO:0000313" key="1">
    <source>
        <dbReference type="EMBL" id="AGO88298.1"/>
    </source>
</evidence>
<dbReference type="AlphaFoldDB" id="A0A088B2C5"/>
<accession>A0A088B2C5</accession>
<keyword evidence="1" id="KW-0614">Plasmid</keyword>
<proteinExistence type="predicted"/>
<dbReference type="EMBL" id="JX627580">
    <property type="protein sequence ID" value="AGO88298.1"/>
    <property type="molecule type" value="Genomic_DNA"/>
</dbReference>
<reference evidence="1" key="1">
    <citation type="journal article" date="2014" name="PLoS ONE">
        <title>Genome Information of Methylobacterium oryzae, a Plant-Probiotic Methylotroph in the Phyllosphere.</title>
        <authorList>
            <person name="Kwak M.J."/>
            <person name="Jeong H."/>
            <person name="Madhaiyan M."/>
            <person name="Lee Y."/>
            <person name="Sa T.M."/>
            <person name="Oh T.K."/>
            <person name="Kim J.F."/>
        </authorList>
    </citation>
    <scope>NUCLEOTIDE SEQUENCE</scope>
    <source>
        <strain evidence="1">CBMB20</strain>
        <plasmid evidence="1">pMOC1</plasmid>
    </source>
</reference>
<organism evidence="1">
    <name type="scientific">Methylobacterium oryzae CBMB20</name>
    <dbReference type="NCBI Taxonomy" id="693986"/>
    <lineage>
        <taxon>Bacteria</taxon>
        <taxon>Pseudomonadati</taxon>
        <taxon>Pseudomonadota</taxon>
        <taxon>Alphaproteobacteria</taxon>
        <taxon>Hyphomicrobiales</taxon>
        <taxon>Methylobacteriaceae</taxon>
        <taxon>Methylobacterium</taxon>
    </lineage>
</organism>